<accession>A0A090G3N4</accession>
<gene>
    <name evidence="1" type="ORF">MPL3365_210110</name>
</gene>
<dbReference type="Proteomes" id="UP000046122">
    <property type="component" value="Unassembled WGS sequence"/>
</dbReference>
<dbReference type="AlphaFoldDB" id="A0A090G3N4"/>
<evidence type="ECO:0000313" key="2">
    <source>
        <dbReference type="Proteomes" id="UP000046122"/>
    </source>
</evidence>
<organism evidence="1 2">
    <name type="scientific">Mesorhizobium plurifarium</name>
    <dbReference type="NCBI Taxonomy" id="69974"/>
    <lineage>
        <taxon>Bacteria</taxon>
        <taxon>Pseudomonadati</taxon>
        <taxon>Pseudomonadota</taxon>
        <taxon>Alphaproteobacteria</taxon>
        <taxon>Hyphomicrobiales</taxon>
        <taxon>Phyllobacteriaceae</taxon>
        <taxon>Mesorhizobium</taxon>
    </lineage>
</organism>
<dbReference type="PIRSF" id="PIRSF020481">
    <property type="entry name" value="BAP"/>
    <property type="match status" value="1"/>
</dbReference>
<dbReference type="EMBL" id="CCNE01000014">
    <property type="protein sequence ID" value="CDX55880.1"/>
    <property type="molecule type" value="Genomic_DNA"/>
</dbReference>
<reference evidence="1 2" key="1">
    <citation type="submission" date="2014-08" db="EMBL/GenBank/DDBJ databases">
        <authorList>
            <person name="Moulin Lionel"/>
        </authorList>
    </citation>
    <scope>NUCLEOTIDE SEQUENCE [LARGE SCALE GENOMIC DNA]</scope>
</reference>
<dbReference type="InterPro" id="IPR014507">
    <property type="entry name" value="Baseplate_assembly_J_pred"/>
</dbReference>
<protein>
    <submittedName>
        <fullName evidence="1">Phage-related baseplate assembly protein</fullName>
    </submittedName>
</protein>
<evidence type="ECO:0000313" key="1">
    <source>
        <dbReference type="EMBL" id="CDX55880.1"/>
    </source>
</evidence>
<name>A0A090G3N4_MESPL</name>
<sequence>MLDLSTLEGLPAPQAISVTSEADALAAIKTVFVDLATGYGLDVSGIIDLEGEPGNIQLQVGAFREVLYRAAINDAVKANLLAFAAGADLDHLAAFYDVVRLDGETDARLRARTVVAISGRSTAGSEDWYKSAAFRASIRVKDVAVYRVGTGPDIRIAVLATDNFGEPDAALLAAVDAEVQKNSVRVISDRITVVSATSATLDVAADIRLLPTTPMTVFDSLETLLRQSLADEGGLGFNLTRSWLVSKLQVPGVQKVSLTAPVTDTIVDDGAAVKLGTVALTYKGRDR</sequence>
<proteinExistence type="predicted"/>